<dbReference type="Gene3D" id="3.40.630.30">
    <property type="match status" value="1"/>
</dbReference>
<dbReference type="PANTHER" id="PTHR43877">
    <property type="entry name" value="AMINOALKYLPHOSPHONATE N-ACETYLTRANSFERASE-RELATED-RELATED"/>
    <property type="match status" value="1"/>
</dbReference>
<reference evidence="4 5" key="1">
    <citation type="submission" date="2022-02" db="EMBL/GenBank/DDBJ databases">
        <title>Draft genome sequence of Mezorhizobium retamae strain IRAMC:0171 isolated from Retama raetam nodules.</title>
        <authorList>
            <person name="Bengaied R."/>
            <person name="Sbissi I."/>
            <person name="Huber K."/>
            <person name="Ghodbane F."/>
            <person name="Nouioui I."/>
            <person name="Tarhouni M."/>
            <person name="Gtari M."/>
        </authorList>
    </citation>
    <scope>NUCLEOTIDE SEQUENCE [LARGE SCALE GENOMIC DNA]</scope>
    <source>
        <strain evidence="4 5">IRAMC:0171</strain>
    </source>
</reference>
<dbReference type="InterPro" id="IPR050832">
    <property type="entry name" value="Bact_Acetyltransf"/>
</dbReference>
<evidence type="ECO:0000256" key="2">
    <source>
        <dbReference type="ARBA" id="ARBA00023315"/>
    </source>
</evidence>
<dbReference type="Pfam" id="PF00583">
    <property type="entry name" value="Acetyltransf_1"/>
    <property type="match status" value="1"/>
</dbReference>
<evidence type="ECO:0000256" key="1">
    <source>
        <dbReference type="ARBA" id="ARBA00022679"/>
    </source>
</evidence>
<dbReference type="Proteomes" id="UP001201701">
    <property type="component" value="Unassembled WGS sequence"/>
</dbReference>
<dbReference type="RefSeq" id="WP_239370195.1">
    <property type="nucleotide sequence ID" value="NZ_JAKREW010000050.1"/>
</dbReference>
<gene>
    <name evidence="4" type="ORF">L4923_26980</name>
</gene>
<dbReference type="EMBL" id="JAKREW010000050">
    <property type="protein sequence ID" value="MCG7508686.1"/>
    <property type="molecule type" value="Genomic_DNA"/>
</dbReference>
<keyword evidence="5" id="KW-1185">Reference proteome</keyword>
<evidence type="ECO:0000313" key="4">
    <source>
        <dbReference type="EMBL" id="MCG7508686.1"/>
    </source>
</evidence>
<accession>A0ABS9QPR8</accession>
<sequence length="152" mass="17184">MAEIAFRRAKRTDIAVIVAMLADDKLGSSREDIREPLAEAYLKAFEAIDTDPNQFLAVMTEADRVVGTLQLTFIAGLSRRGALRGQIESVRVIRDRQGTGLGQKMIEWAVDQCRERGCAIVQLTTDRSRLDAHRFYERLGFKQTHLGYKIDL</sequence>
<dbReference type="PROSITE" id="PS51186">
    <property type="entry name" value="GNAT"/>
    <property type="match status" value="1"/>
</dbReference>
<protein>
    <submittedName>
        <fullName evidence="4">GNAT family N-acetyltransferase</fullName>
    </submittedName>
</protein>
<dbReference type="SUPFAM" id="SSF55729">
    <property type="entry name" value="Acyl-CoA N-acyltransferases (Nat)"/>
    <property type="match status" value="1"/>
</dbReference>
<evidence type="ECO:0000313" key="5">
    <source>
        <dbReference type="Proteomes" id="UP001201701"/>
    </source>
</evidence>
<dbReference type="InterPro" id="IPR000182">
    <property type="entry name" value="GNAT_dom"/>
</dbReference>
<dbReference type="PANTHER" id="PTHR43877:SF2">
    <property type="entry name" value="AMINOALKYLPHOSPHONATE N-ACETYLTRANSFERASE-RELATED"/>
    <property type="match status" value="1"/>
</dbReference>
<dbReference type="CDD" id="cd04301">
    <property type="entry name" value="NAT_SF"/>
    <property type="match status" value="1"/>
</dbReference>
<keyword evidence="1" id="KW-0808">Transferase</keyword>
<feature type="domain" description="N-acetyltransferase" evidence="3">
    <location>
        <begin position="4"/>
        <end position="152"/>
    </location>
</feature>
<name>A0ABS9QPR8_9HYPH</name>
<evidence type="ECO:0000259" key="3">
    <source>
        <dbReference type="PROSITE" id="PS51186"/>
    </source>
</evidence>
<organism evidence="4 5">
    <name type="scientific">Mesorhizobium retamae</name>
    <dbReference type="NCBI Taxonomy" id="2912854"/>
    <lineage>
        <taxon>Bacteria</taxon>
        <taxon>Pseudomonadati</taxon>
        <taxon>Pseudomonadota</taxon>
        <taxon>Alphaproteobacteria</taxon>
        <taxon>Hyphomicrobiales</taxon>
        <taxon>Phyllobacteriaceae</taxon>
        <taxon>Mesorhizobium</taxon>
    </lineage>
</organism>
<dbReference type="InterPro" id="IPR016181">
    <property type="entry name" value="Acyl_CoA_acyltransferase"/>
</dbReference>
<comment type="caution">
    <text evidence="4">The sequence shown here is derived from an EMBL/GenBank/DDBJ whole genome shotgun (WGS) entry which is preliminary data.</text>
</comment>
<proteinExistence type="predicted"/>
<keyword evidence="2" id="KW-0012">Acyltransferase</keyword>